<dbReference type="SUPFAM" id="SSF160214">
    <property type="entry name" value="FlaG-like"/>
    <property type="match status" value="1"/>
</dbReference>
<dbReference type="PANTHER" id="PTHR37166">
    <property type="entry name" value="PROTEIN FLAG"/>
    <property type="match status" value="1"/>
</dbReference>
<dbReference type="Proteomes" id="UP000838160">
    <property type="component" value="Unassembled WGS sequence"/>
</dbReference>
<name>A0ABN8DE23_9VIBR</name>
<evidence type="ECO:0000256" key="1">
    <source>
        <dbReference type="SAM" id="MobiDB-lite"/>
    </source>
</evidence>
<feature type="compositionally biased region" description="Polar residues" evidence="1">
    <location>
        <begin position="1"/>
        <end position="28"/>
    </location>
</feature>
<dbReference type="InterPro" id="IPR005186">
    <property type="entry name" value="FlaG"/>
</dbReference>
<feature type="region of interest" description="Disordered" evidence="1">
    <location>
        <begin position="1"/>
        <end position="58"/>
    </location>
</feature>
<feature type="compositionally biased region" description="Polar residues" evidence="1">
    <location>
        <begin position="36"/>
        <end position="50"/>
    </location>
</feature>
<gene>
    <name evidence="2" type="ORF">VHP8226_00829</name>
</gene>
<dbReference type="PANTHER" id="PTHR37166:SF1">
    <property type="entry name" value="PROTEIN FLAG"/>
    <property type="match status" value="1"/>
</dbReference>
<evidence type="ECO:0000313" key="3">
    <source>
        <dbReference type="Proteomes" id="UP000838160"/>
    </source>
</evidence>
<evidence type="ECO:0000313" key="2">
    <source>
        <dbReference type="EMBL" id="CAH0525162.1"/>
    </source>
</evidence>
<reference evidence="2" key="1">
    <citation type="submission" date="2021-12" db="EMBL/GenBank/DDBJ databases">
        <authorList>
            <person name="Rodrigo-Torres L."/>
            <person name="Arahal R. D."/>
            <person name="Lucena T."/>
        </authorList>
    </citation>
    <scope>NUCLEOTIDE SEQUENCE</scope>
    <source>
        <strain evidence="2">CECT 8226</strain>
    </source>
</reference>
<dbReference type="InterPro" id="IPR035924">
    <property type="entry name" value="FlaG-like_sf"/>
</dbReference>
<dbReference type="RefSeq" id="WP_237483855.1">
    <property type="nucleotide sequence ID" value="NZ_CAKLCM010000002.1"/>
</dbReference>
<dbReference type="EMBL" id="CAKLCM010000002">
    <property type="protein sequence ID" value="CAH0525162.1"/>
    <property type="molecule type" value="Genomic_DNA"/>
</dbReference>
<proteinExistence type="predicted"/>
<protein>
    <recommendedName>
        <fullName evidence="4">Flagellar biosynthesis protein FlaG</fullName>
    </recommendedName>
</protein>
<organism evidence="2 3">
    <name type="scientific">Vibrio hippocampi</name>
    <dbReference type="NCBI Taxonomy" id="654686"/>
    <lineage>
        <taxon>Bacteria</taxon>
        <taxon>Pseudomonadati</taxon>
        <taxon>Pseudomonadota</taxon>
        <taxon>Gammaproteobacteria</taxon>
        <taxon>Vibrionales</taxon>
        <taxon>Vibrionaceae</taxon>
        <taxon>Vibrio</taxon>
    </lineage>
</organism>
<keyword evidence="3" id="KW-1185">Reference proteome</keyword>
<evidence type="ECO:0008006" key="4">
    <source>
        <dbReference type="Google" id="ProtNLM"/>
    </source>
</evidence>
<sequence>MDIASYASNIQPFSSSSGTEIASKNTKASEVPLEADSQTVVRQAEASSSTESDKLAERQAAEVIQRMAAFREDLNESEREKMVEKIGEFLTEMNTGLSFRTDEDSGRDIVTVYAKDSGDIIRQIPNEELLDVLNRLERHGSMTIDMMV</sequence>
<accession>A0ABN8DE23</accession>
<comment type="caution">
    <text evidence="2">The sequence shown here is derived from an EMBL/GenBank/DDBJ whole genome shotgun (WGS) entry which is preliminary data.</text>
</comment>
<dbReference type="Gene3D" id="3.30.160.170">
    <property type="entry name" value="FlaG-like"/>
    <property type="match status" value="1"/>
</dbReference>
<dbReference type="Pfam" id="PF03646">
    <property type="entry name" value="FlaG"/>
    <property type="match status" value="1"/>
</dbReference>